<name>A0A2J6RQL5_HYAVF</name>
<gene>
    <name evidence="2" type="ORF">L207DRAFT_345864</name>
</gene>
<reference evidence="2 3" key="1">
    <citation type="submission" date="2016-04" db="EMBL/GenBank/DDBJ databases">
        <title>A degradative enzymes factory behind the ericoid mycorrhizal symbiosis.</title>
        <authorList>
            <consortium name="DOE Joint Genome Institute"/>
            <person name="Martino E."/>
            <person name="Morin E."/>
            <person name="Grelet G."/>
            <person name="Kuo A."/>
            <person name="Kohler A."/>
            <person name="Daghino S."/>
            <person name="Barry K."/>
            <person name="Choi C."/>
            <person name="Cichocki N."/>
            <person name="Clum A."/>
            <person name="Copeland A."/>
            <person name="Hainaut M."/>
            <person name="Haridas S."/>
            <person name="Labutti K."/>
            <person name="Lindquist E."/>
            <person name="Lipzen A."/>
            <person name="Khouja H.-R."/>
            <person name="Murat C."/>
            <person name="Ohm R."/>
            <person name="Olson A."/>
            <person name="Spatafora J."/>
            <person name="Veneault-Fourrey C."/>
            <person name="Henrissat B."/>
            <person name="Grigoriev I."/>
            <person name="Martin F."/>
            <person name="Perotto S."/>
        </authorList>
    </citation>
    <scope>NUCLEOTIDE SEQUENCE [LARGE SCALE GENOMIC DNA]</scope>
    <source>
        <strain evidence="2 3">F</strain>
    </source>
</reference>
<dbReference type="AlphaFoldDB" id="A0A2J6RQL5"/>
<sequence>MWKCEYIGVNRESYSTLSTAIARSVEPQTRSNSVMGNYPQQSRSDIVETSQSSWKADPNSWISSERNQHAEIGSGLPNKCLLAGQTTINWVGTRVGLSYSATPKPESRRRLSMLRSTISTQISRRGRARVCKAIALLAVRLSMRVLPRRCTVSACFFYAS</sequence>
<evidence type="ECO:0000313" key="3">
    <source>
        <dbReference type="Proteomes" id="UP000235786"/>
    </source>
</evidence>
<dbReference type="Proteomes" id="UP000235786">
    <property type="component" value="Unassembled WGS sequence"/>
</dbReference>
<organism evidence="2 3">
    <name type="scientific">Hyaloscypha variabilis (strain UAMH 11265 / GT02V1 / F)</name>
    <name type="common">Meliniomyces variabilis</name>
    <dbReference type="NCBI Taxonomy" id="1149755"/>
    <lineage>
        <taxon>Eukaryota</taxon>
        <taxon>Fungi</taxon>
        <taxon>Dikarya</taxon>
        <taxon>Ascomycota</taxon>
        <taxon>Pezizomycotina</taxon>
        <taxon>Leotiomycetes</taxon>
        <taxon>Helotiales</taxon>
        <taxon>Hyaloscyphaceae</taxon>
        <taxon>Hyaloscypha</taxon>
        <taxon>Hyaloscypha variabilis</taxon>
    </lineage>
</organism>
<proteinExistence type="predicted"/>
<protein>
    <submittedName>
        <fullName evidence="2">Uncharacterized protein</fullName>
    </submittedName>
</protein>
<accession>A0A2J6RQL5</accession>
<feature type="region of interest" description="Disordered" evidence="1">
    <location>
        <begin position="26"/>
        <end position="50"/>
    </location>
</feature>
<keyword evidence="3" id="KW-1185">Reference proteome</keyword>
<evidence type="ECO:0000313" key="2">
    <source>
        <dbReference type="EMBL" id="PMD40800.1"/>
    </source>
</evidence>
<evidence type="ECO:0000256" key="1">
    <source>
        <dbReference type="SAM" id="MobiDB-lite"/>
    </source>
</evidence>
<dbReference type="EMBL" id="KZ613945">
    <property type="protein sequence ID" value="PMD40800.1"/>
    <property type="molecule type" value="Genomic_DNA"/>
</dbReference>